<dbReference type="AlphaFoldDB" id="E3RK92"/>
<dbReference type="EMBL" id="GL533614">
    <property type="protein sequence ID" value="EFQ93857.1"/>
    <property type="molecule type" value="Genomic_DNA"/>
</dbReference>
<sequence length="50" mass="5164">MTTASAANDLCYTAFNCQLWADNNCGIPNGGAGCHHPDGNPQNLGHCICA</sequence>
<keyword evidence="2" id="KW-1185">Reference proteome</keyword>
<proteinExistence type="predicted"/>
<reference evidence="1 2" key="1">
    <citation type="journal article" date="2010" name="Genome Biol.">
        <title>A first genome assembly of the barley fungal pathogen Pyrenophora teres f. teres.</title>
        <authorList>
            <person name="Ellwood S.R."/>
            <person name="Liu Z."/>
            <person name="Syme R.A."/>
            <person name="Lai Z."/>
            <person name="Hane J.K."/>
            <person name="Keiper F."/>
            <person name="Moffat C.S."/>
            <person name="Oliver R.P."/>
            <person name="Friesen T.L."/>
        </authorList>
    </citation>
    <scope>NUCLEOTIDE SEQUENCE [LARGE SCALE GENOMIC DNA]</scope>
    <source>
        <strain evidence="1 2">0-1</strain>
    </source>
</reference>
<gene>
    <name evidence="1" type="ORF">PTT_08638</name>
</gene>
<dbReference type="HOGENOM" id="CLU_3125712_0_0_1"/>
<protein>
    <submittedName>
        <fullName evidence="1">Uncharacterized protein</fullName>
    </submittedName>
</protein>
<dbReference type="Proteomes" id="UP000001067">
    <property type="component" value="Unassembled WGS sequence"/>
</dbReference>
<evidence type="ECO:0000313" key="1">
    <source>
        <dbReference type="EMBL" id="EFQ93857.1"/>
    </source>
</evidence>
<name>E3RK92_PYRTT</name>
<dbReference type="KEGG" id="pte:PTT_08638"/>
<accession>E3RK92</accession>
<evidence type="ECO:0000313" key="2">
    <source>
        <dbReference type="Proteomes" id="UP000001067"/>
    </source>
</evidence>
<organism evidence="2">
    <name type="scientific">Pyrenophora teres f. teres (strain 0-1)</name>
    <name type="common">Barley net blotch fungus</name>
    <name type="synonym">Drechslera teres f. teres</name>
    <dbReference type="NCBI Taxonomy" id="861557"/>
    <lineage>
        <taxon>Eukaryota</taxon>
        <taxon>Fungi</taxon>
        <taxon>Dikarya</taxon>
        <taxon>Ascomycota</taxon>
        <taxon>Pezizomycotina</taxon>
        <taxon>Dothideomycetes</taxon>
        <taxon>Pleosporomycetidae</taxon>
        <taxon>Pleosporales</taxon>
        <taxon>Pleosporineae</taxon>
        <taxon>Pleosporaceae</taxon>
        <taxon>Pyrenophora</taxon>
    </lineage>
</organism>